<dbReference type="Pfam" id="PF04297">
    <property type="entry name" value="UPF0122"/>
    <property type="match status" value="1"/>
</dbReference>
<evidence type="ECO:0000313" key="3">
    <source>
        <dbReference type="EMBL" id="MFL2029691.1"/>
    </source>
</evidence>
<dbReference type="NCBIfam" id="TIGR02937">
    <property type="entry name" value="sigma70-ECF"/>
    <property type="match status" value="1"/>
</dbReference>
<dbReference type="Gene3D" id="1.10.10.10">
    <property type="entry name" value="Winged helix-like DNA-binding domain superfamily/Winged helix DNA-binding domain"/>
    <property type="match status" value="1"/>
</dbReference>
<dbReference type="SUPFAM" id="SSF88659">
    <property type="entry name" value="Sigma3 and sigma4 domains of RNA polymerase sigma factors"/>
    <property type="match status" value="1"/>
</dbReference>
<dbReference type="InterPro" id="IPR007394">
    <property type="entry name" value="UPF0122"/>
</dbReference>
<reference evidence="3 4" key="1">
    <citation type="submission" date="2024-08" db="EMBL/GenBank/DDBJ databases">
        <authorList>
            <person name="Arias E."/>
        </authorList>
    </citation>
    <scope>NUCLEOTIDE SEQUENCE [LARGE SCALE GENOMIC DNA]</scope>
    <source>
        <strain evidence="3 4">FAM 25317</strain>
    </source>
</reference>
<dbReference type="InterPro" id="IPR013325">
    <property type="entry name" value="RNA_pol_sigma_r2"/>
</dbReference>
<dbReference type="InterPro" id="IPR036388">
    <property type="entry name" value="WH-like_DNA-bd_sf"/>
</dbReference>
<protein>
    <submittedName>
        <fullName evidence="3">Sigma-70 family RNA polymerase sigma factor</fullName>
    </submittedName>
</protein>
<dbReference type="InterPro" id="IPR013324">
    <property type="entry name" value="RNA_pol_sigma_r3/r4-like"/>
</dbReference>
<accession>A0ABW8UDU6</accession>
<evidence type="ECO:0000256" key="1">
    <source>
        <dbReference type="ARBA" id="ARBA00008720"/>
    </source>
</evidence>
<dbReference type="Proteomes" id="UP001625389">
    <property type="component" value="Unassembled WGS sequence"/>
</dbReference>
<dbReference type="RefSeq" id="WP_407137504.1">
    <property type="nucleotide sequence ID" value="NZ_JBGQPK010000035.1"/>
</dbReference>
<evidence type="ECO:0000256" key="2">
    <source>
        <dbReference type="ARBA" id="ARBA00024764"/>
    </source>
</evidence>
<organism evidence="3 4">
    <name type="scientific">Loigolactobacillus zhaoyuanensis</name>
    <dbReference type="NCBI Taxonomy" id="2486017"/>
    <lineage>
        <taxon>Bacteria</taxon>
        <taxon>Bacillati</taxon>
        <taxon>Bacillota</taxon>
        <taxon>Bacilli</taxon>
        <taxon>Lactobacillales</taxon>
        <taxon>Lactobacillaceae</taxon>
        <taxon>Loigolactobacillus</taxon>
    </lineage>
</organism>
<keyword evidence="4" id="KW-1185">Reference proteome</keyword>
<sequence length="164" mass="19815">MTNQLINAAFSHALQNKKLIFGVLKQCHITRQQDDFDDYFQECLLAYVDAYCLYEKTQPRISRQNYLYTKLCQQMIDLWRKQNRYQQFCETTPIDFAKDSTKQLNMRLAFKDLDQVLTSGEQQIFDLFYLNDFSQAEICHKLKIDRRTVYRWRAGLSRKTKKYF</sequence>
<dbReference type="SUPFAM" id="SSF88946">
    <property type="entry name" value="Sigma2 domain of RNA polymerase sigma factors"/>
    <property type="match status" value="1"/>
</dbReference>
<name>A0ABW8UDU6_9LACO</name>
<evidence type="ECO:0000313" key="4">
    <source>
        <dbReference type="Proteomes" id="UP001625389"/>
    </source>
</evidence>
<comment type="caution">
    <text evidence="3">The sequence shown here is derived from an EMBL/GenBank/DDBJ whole genome shotgun (WGS) entry which is preliminary data.</text>
</comment>
<dbReference type="InterPro" id="IPR014284">
    <property type="entry name" value="RNA_pol_sigma-70_dom"/>
</dbReference>
<dbReference type="EMBL" id="JBGQPK010000035">
    <property type="protein sequence ID" value="MFL2029691.1"/>
    <property type="molecule type" value="Genomic_DNA"/>
</dbReference>
<comment type="function">
    <text evidence="2">Might take part in the signal recognition particle (SRP) pathway. This is inferred from the conservation of its genetic proximity to ftsY/ffh. May be a regulatory protein.</text>
</comment>
<comment type="similarity">
    <text evidence="1">Belongs to the UPF0122 family.</text>
</comment>
<gene>
    <name evidence="3" type="ORF">ACEN34_08685</name>
</gene>
<proteinExistence type="inferred from homology"/>